<organism evidence="2 3">
    <name type="scientific">Cymbomonas tetramitiformis</name>
    <dbReference type="NCBI Taxonomy" id="36881"/>
    <lineage>
        <taxon>Eukaryota</taxon>
        <taxon>Viridiplantae</taxon>
        <taxon>Chlorophyta</taxon>
        <taxon>Pyramimonadophyceae</taxon>
        <taxon>Pyramimonadales</taxon>
        <taxon>Pyramimonadaceae</taxon>
        <taxon>Cymbomonas</taxon>
    </lineage>
</organism>
<evidence type="ECO:0000313" key="2">
    <source>
        <dbReference type="EMBL" id="KAK3276636.1"/>
    </source>
</evidence>
<dbReference type="EMBL" id="LGRX02006453">
    <property type="protein sequence ID" value="KAK3276636.1"/>
    <property type="molecule type" value="Genomic_DNA"/>
</dbReference>
<reference evidence="2 3" key="1">
    <citation type="journal article" date="2015" name="Genome Biol. Evol.">
        <title>Comparative Genomics of a Bacterivorous Green Alga Reveals Evolutionary Causalities and Consequences of Phago-Mixotrophic Mode of Nutrition.</title>
        <authorList>
            <person name="Burns J.A."/>
            <person name="Paasch A."/>
            <person name="Narechania A."/>
            <person name="Kim E."/>
        </authorList>
    </citation>
    <scope>NUCLEOTIDE SEQUENCE [LARGE SCALE GENOMIC DNA]</scope>
    <source>
        <strain evidence="2 3">PLY_AMNH</strain>
    </source>
</reference>
<feature type="region of interest" description="Disordered" evidence="1">
    <location>
        <begin position="155"/>
        <end position="199"/>
    </location>
</feature>
<sequence length="199" mass="22316">MRALANSKTAFLRNIRHSSRRSQTPRQICVAEASEKIYRWRNGRRYEVMESDLETSEMDNDASLWEALTSPVTNAPPQYVDDAVSPRAPTRAPMEEPLQGIEYQPTKAEATGPSPRLRGATPVGTLRQNHRQGLNIKKADFTVNSLIDKITRKKLDLRPAYQREQGPGPLKPLRCRQGPGPLKPSRCRQGPGPLKPSPK</sequence>
<dbReference type="AlphaFoldDB" id="A0AAE0GFR8"/>
<gene>
    <name evidence="2" type="ORF">CYMTET_15306</name>
</gene>
<keyword evidence="3" id="KW-1185">Reference proteome</keyword>
<comment type="caution">
    <text evidence="2">The sequence shown here is derived from an EMBL/GenBank/DDBJ whole genome shotgun (WGS) entry which is preliminary data.</text>
</comment>
<name>A0AAE0GFR8_9CHLO</name>
<evidence type="ECO:0000256" key="1">
    <source>
        <dbReference type="SAM" id="MobiDB-lite"/>
    </source>
</evidence>
<protein>
    <submittedName>
        <fullName evidence="2">Uncharacterized protein</fullName>
    </submittedName>
</protein>
<proteinExistence type="predicted"/>
<evidence type="ECO:0000313" key="3">
    <source>
        <dbReference type="Proteomes" id="UP001190700"/>
    </source>
</evidence>
<dbReference type="Proteomes" id="UP001190700">
    <property type="component" value="Unassembled WGS sequence"/>
</dbReference>
<accession>A0AAE0GFR8</accession>